<dbReference type="OrthoDB" id="9802344at2"/>
<dbReference type="GO" id="GO:0003677">
    <property type="term" value="F:DNA binding"/>
    <property type="evidence" value="ECO:0007669"/>
    <property type="project" value="UniProtKB-KW"/>
</dbReference>
<dbReference type="InterPro" id="IPR000944">
    <property type="entry name" value="Tscrpt_reg_Rrf2"/>
</dbReference>
<name>A0A317E1X6_9PROT</name>
<dbReference type="GO" id="GO:0005829">
    <property type="term" value="C:cytosol"/>
    <property type="evidence" value="ECO:0007669"/>
    <property type="project" value="TreeGrafter"/>
</dbReference>
<evidence type="ECO:0000313" key="3">
    <source>
        <dbReference type="Proteomes" id="UP000245461"/>
    </source>
</evidence>
<protein>
    <submittedName>
        <fullName evidence="2">Rrf2 family transcriptional regulator</fullName>
    </submittedName>
</protein>
<dbReference type="PANTHER" id="PTHR33221">
    <property type="entry name" value="WINGED HELIX-TURN-HELIX TRANSCRIPTIONAL REGULATOR, RRF2 FAMILY"/>
    <property type="match status" value="1"/>
</dbReference>
<comment type="caution">
    <text evidence="2">The sequence shown here is derived from an EMBL/GenBank/DDBJ whole genome shotgun (WGS) entry which is preliminary data.</text>
</comment>
<dbReference type="Proteomes" id="UP000245461">
    <property type="component" value="Unassembled WGS sequence"/>
</dbReference>
<evidence type="ECO:0000256" key="1">
    <source>
        <dbReference type="ARBA" id="ARBA00023125"/>
    </source>
</evidence>
<dbReference type="PANTHER" id="PTHR33221:SF5">
    <property type="entry name" value="HTH-TYPE TRANSCRIPTIONAL REGULATOR ISCR"/>
    <property type="match status" value="1"/>
</dbReference>
<dbReference type="AlphaFoldDB" id="A0A317E1X6"/>
<dbReference type="RefSeq" id="WP_109907148.1">
    <property type="nucleotide sequence ID" value="NZ_QGLE01000010.1"/>
</dbReference>
<organism evidence="2 3">
    <name type="scientific">Zavarzinia aquatilis</name>
    <dbReference type="NCBI Taxonomy" id="2211142"/>
    <lineage>
        <taxon>Bacteria</taxon>
        <taxon>Pseudomonadati</taxon>
        <taxon>Pseudomonadota</taxon>
        <taxon>Alphaproteobacteria</taxon>
        <taxon>Rhodospirillales</taxon>
        <taxon>Zavarziniaceae</taxon>
        <taxon>Zavarzinia</taxon>
    </lineage>
</organism>
<dbReference type="NCBIfam" id="TIGR00738">
    <property type="entry name" value="rrf2_super"/>
    <property type="match status" value="1"/>
</dbReference>
<proteinExistence type="predicted"/>
<gene>
    <name evidence="2" type="ORF">DKG74_15805</name>
</gene>
<dbReference type="Gene3D" id="1.10.10.10">
    <property type="entry name" value="Winged helix-like DNA-binding domain superfamily/Winged helix DNA-binding domain"/>
    <property type="match status" value="1"/>
</dbReference>
<dbReference type="Pfam" id="PF02082">
    <property type="entry name" value="Rrf2"/>
    <property type="match status" value="1"/>
</dbReference>
<reference evidence="2 3" key="1">
    <citation type="submission" date="2018-05" db="EMBL/GenBank/DDBJ databases">
        <title>Zavarzinia sp. HR-AS.</title>
        <authorList>
            <person name="Lee Y."/>
            <person name="Jeon C.O."/>
        </authorList>
    </citation>
    <scope>NUCLEOTIDE SEQUENCE [LARGE SCALE GENOMIC DNA]</scope>
    <source>
        <strain evidence="2 3">HR-AS</strain>
    </source>
</reference>
<dbReference type="InterPro" id="IPR036388">
    <property type="entry name" value="WH-like_DNA-bd_sf"/>
</dbReference>
<sequence length="143" mass="15127">MISQKAKYAFKALLILAARSGETVAIEDVAADSGVPRKFLEHILLDLKGAGFIASRRGRAGGYIMARAADSVTIGAVLRVIDGPVAPLPCLSQHHYRPCDDCGDEAACGVRRLFARAYGAMVQVLDETTLADAGEGEALRALI</sequence>
<keyword evidence="3" id="KW-1185">Reference proteome</keyword>
<dbReference type="SUPFAM" id="SSF46785">
    <property type="entry name" value="Winged helix' DNA-binding domain"/>
    <property type="match status" value="1"/>
</dbReference>
<dbReference type="PROSITE" id="PS51197">
    <property type="entry name" value="HTH_RRF2_2"/>
    <property type="match status" value="1"/>
</dbReference>
<dbReference type="GO" id="GO:0003700">
    <property type="term" value="F:DNA-binding transcription factor activity"/>
    <property type="evidence" value="ECO:0007669"/>
    <property type="project" value="TreeGrafter"/>
</dbReference>
<evidence type="ECO:0000313" key="2">
    <source>
        <dbReference type="EMBL" id="PWR20150.1"/>
    </source>
</evidence>
<accession>A0A317E1X6</accession>
<dbReference type="EMBL" id="QGLE01000010">
    <property type="protein sequence ID" value="PWR20150.1"/>
    <property type="molecule type" value="Genomic_DNA"/>
</dbReference>
<keyword evidence="1" id="KW-0238">DNA-binding</keyword>
<dbReference type="InterPro" id="IPR036390">
    <property type="entry name" value="WH_DNA-bd_sf"/>
</dbReference>